<organism evidence="1 2">
    <name type="scientific">Mariniflexile fucanivorans</name>
    <dbReference type="NCBI Taxonomy" id="264023"/>
    <lineage>
        <taxon>Bacteria</taxon>
        <taxon>Pseudomonadati</taxon>
        <taxon>Bacteroidota</taxon>
        <taxon>Flavobacteriia</taxon>
        <taxon>Flavobacteriales</taxon>
        <taxon>Flavobacteriaceae</taxon>
        <taxon>Mariniflexile</taxon>
    </lineage>
</organism>
<dbReference type="SUPFAM" id="SSF109854">
    <property type="entry name" value="DinB/YfiT-like putative metalloenzymes"/>
    <property type="match status" value="1"/>
</dbReference>
<dbReference type="RefSeq" id="WP_132216470.1">
    <property type="nucleotide sequence ID" value="NZ_OX156936.1"/>
</dbReference>
<proteinExistence type="predicted"/>
<dbReference type="InterPro" id="IPR034660">
    <property type="entry name" value="DinB/YfiT-like"/>
</dbReference>
<name>A0A4R1RP86_9FLAO</name>
<gene>
    <name evidence="1" type="ORF">EV196_102631</name>
</gene>
<sequence>MDVILQSTLNTLEKSKILLNHINDTTLSNASVAPYYSSIGTHMRHILDFYDCIFNKGVNNEIDLATRNRNQSVETECCSAKNYLDSIIENLNSFDLAMTDSVLVTDDLGLGKVKMTYSYGALFSQANSHTIHHYAIINYILEGLNMSIKHSDFGYNPTTPKQPTLN</sequence>
<dbReference type="AlphaFoldDB" id="A0A4R1RP86"/>
<comment type="caution">
    <text evidence="1">The sequence shown here is derived from an EMBL/GenBank/DDBJ whole genome shotgun (WGS) entry which is preliminary data.</text>
</comment>
<dbReference type="Proteomes" id="UP000295455">
    <property type="component" value="Unassembled WGS sequence"/>
</dbReference>
<evidence type="ECO:0000313" key="1">
    <source>
        <dbReference type="EMBL" id="TCL68066.1"/>
    </source>
</evidence>
<dbReference type="EMBL" id="SLUP01000002">
    <property type="protein sequence ID" value="TCL68066.1"/>
    <property type="molecule type" value="Genomic_DNA"/>
</dbReference>
<dbReference type="OrthoDB" id="1162179at2"/>
<accession>A0A4R1RP86</accession>
<reference evidence="1 2" key="1">
    <citation type="submission" date="2019-03" db="EMBL/GenBank/DDBJ databases">
        <title>Genomic Encyclopedia of Type Strains, Phase IV (KMG-IV): sequencing the most valuable type-strain genomes for metagenomic binning, comparative biology and taxonomic classification.</title>
        <authorList>
            <person name="Goeker M."/>
        </authorList>
    </citation>
    <scope>NUCLEOTIDE SEQUENCE [LARGE SCALE GENOMIC DNA]</scope>
    <source>
        <strain evidence="1 2">DSM 18792</strain>
    </source>
</reference>
<dbReference type="Gene3D" id="1.20.120.450">
    <property type="entry name" value="dinb family like domain"/>
    <property type="match status" value="1"/>
</dbReference>
<protein>
    <recommendedName>
        <fullName evidence="3">DinB family protein</fullName>
    </recommendedName>
</protein>
<keyword evidence="2" id="KW-1185">Reference proteome</keyword>
<evidence type="ECO:0008006" key="3">
    <source>
        <dbReference type="Google" id="ProtNLM"/>
    </source>
</evidence>
<evidence type="ECO:0000313" key="2">
    <source>
        <dbReference type="Proteomes" id="UP000295455"/>
    </source>
</evidence>